<evidence type="ECO:0000313" key="9">
    <source>
        <dbReference type="EMBL" id="MFC3050954.1"/>
    </source>
</evidence>
<feature type="domain" description="Glutamate-ammonia ligase adenylyltransferase repeated" evidence="7">
    <location>
        <begin position="557"/>
        <end position="798"/>
    </location>
</feature>
<evidence type="ECO:0000313" key="10">
    <source>
        <dbReference type="Proteomes" id="UP001595444"/>
    </source>
</evidence>
<dbReference type="InterPro" id="IPR013546">
    <property type="entry name" value="PII_UdlTrfase/GS_AdlTrfase"/>
</dbReference>
<evidence type="ECO:0000256" key="5">
    <source>
        <dbReference type="ARBA" id="ARBA00022842"/>
    </source>
</evidence>
<keyword evidence="1 9" id="KW-0808">Transferase</keyword>
<evidence type="ECO:0000256" key="2">
    <source>
        <dbReference type="ARBA" id="ARBA00022695"/>
    </source>
</evidence>
<comment type="caution">
    <text evidence="9">The sequence shown here is derived from an EMBL/GenBank/DDBJ whole genome shotgun (WGS) entry which is preliminary data.</text>
</comment>
<dbReference type="SUPFAM" id="SSF81301">
    <property type="entry name" value="Nucleotidyltransferase"/>
    <property type="match status" value="2"/>
</dbReference>
<organism evidence="9 10">
    <name type="scientific">Kordiimonas pumila</name>
    <dbReference type="NCBI Taxonomy" id="2161677"/>
    <lineage>
        <taxon>Bacteria</taxon>
        <taxon>Pseudomonadati</taxon>
        <taxon>Pseudomonadota</taxon>
        <taxon>Alphaproteobacteria</taxon>
        <taxon>Kordiimonadales</taxon>
        <taxon>Kordiimonadaceae</taxon>
        <taxon>Kordiimonas</taxon>
    </lineage>
</organism>
<feature type="domain" description="PII-uridylyltransferase/Glutamine-synthetase adenylyltransferase" evidence="8">
    <location>
        <begin position="838"/>
        <end position="960"/>
    </location>
</feature>
<keyword evidence="2 9" id="KW-0548">Nucleotidyltransferase</keyword>
<evidence type="ECO:0000259" key="8">
    <source>
        <dbReference type="Pfam" id="PF08335"/>
    </source>
</evidence>
<evidence type="ECO:0000256" key="6">
    <source>
        <dbReference type="ARBA" id="ARBA00023268"/>
    </source>
</evidence>
<dbReference type="PANTHER" id="PTHR30621:SF0">
    <property type="entry name" value="BIFUNCTIONAL GLUTAMINE SYNTHETASE ADENYLYLTRANSFERASE_ADENYLYL-REMOVING ENZYME"/>
    <property type="match status" value="1"/>
</dbReference>
<dbReference type="EMBL" id="JBHRSL010000002">
    <property type="protein sequence ID" value="MFC3050954.1"/>
    <property type="molecule type" value="Genomic_DNA"/>
</dbReference>
<protein>
    <submittedName>
        <fullName evidence="9">Bifunctional [glutamine synthetase] adenylyltransferase/[glutamine synthetase]-adenylyl-L-tyrosine phosphorylase</fullName>
        <ecNumber evidence="9">2.7.7.89</ecNumber>
    </submittedName>
</protein>
<evidence type="ECO:0000256" key="3">
    <source>
        <dbReference type="ARBA" id="ARBA00022741"/>
    </source>
</evidence>
<dbReference type="Proteomes" id="UP001595444">
    <property type="component" value="Unassembled WGS sequence"/>
</dbReference>
<dbReference type="Pfam" id="PF03710">
    <property type="entry name" value="GlnE"/>
    <property type="match status" value="2"/>
</dbReference>
<keyword evidence="10" id="KW-1185">Reference proteome</keyword>
<name>A0ABV7D207_9PROT</name>
<evidence type="ECO:0000256" key="4">
    <source>
        <dbReference type="ARBA" id="ARBA00022840"/>
    </source>
</evidence>
<dbReference type="InterPro" id="IPR043519">
    <property type="entry name" value="NT_sf"/>
</dbReference>
<dbReference type="Gene3D" id="1.20.120.330">
    <property type="entry name" value="Nucleotidyltransferases domain 2"/>
    <property type="match status" value="2"/>
</dbReference>
<dbReference type="PANTHER" id="PTHR30621">
    <property type="entry name" value="GLUTAMINE SYNTHETASE ADENYLYLTRANSFERASE"/>
    <property type="match status" value="1"/>
</dbReference>
<dbReference type="Gene3D" id="3.30.460.10">
    <property type="entry name" value="Beta Polymerase, domain 2"/>
    <property type="match status" value="2"/>
</dbReference>
<dbReference type="RefSeq" id="WP_194212293.1">
    <property type="nucleotide sequence ID" value="NZ_CP061205.1"/>
</dbReference>
<accession>A0ABV7D207</accession>
<keyword evidence="3" id="KW-0547">Nucleotide-binding</keyword>
<reference evidence="10" key="1">
    <citation type="journal article" date="2019" name="Int. J. Syst. Evol. Microbiol.">
        <title>The Global Catalogue of Microorganisms (GCM) 10K type strain sequencing project: providing services to taxonomists for standard genome sequencing and annotation.</title>
        <authorList>
            <consortium name="The Broad Institute Genomics Platform"/>
            <consortium name="The Broad Institute Genome Sequencing Center for Infectious Disease"/>
            <person name="Wu L."/>
            <person name="Ma J."/>
        </authorList>
    </citation>
    <scope>NUCLEOTIDE SEQUENCE [LARGE SCALE GENOMIC DNA]</scope>
    <source>
        <strain evidence="10">KCTC 62164</strain>
    </source>
</reference>
<dbReference type="Gene3D" id="1.20.120.1510">
    <property type="match status" value="1"/>
</dbReference>
<dbReference type="Pfam" id="PF08335">
    <property type="entry name" value="GlnD_UR_UTase"/>
    <property type="match status" value="2"/>
</dbReference>
<sequence length="969" mass="108609">MTIQTSPYPHAYDTQKADEIWVLLNNTVHQNEQNGPDKNLADAIFGNSPYLANIAERFPDFALKILKGDSEHHFLNIMDGMKTDRPEGETRADFMAFLRNQKAFVSFLVAVADIAGWWHLQKITKALSDFADMATELALAHLLHDRMVTGELPWPKNNDKAVNVSLAQNCGYFILGMGKLGAGELNYSSDIDLIALYDPEQITYSGTKSIATCFVKITQELMQILEQRTMHGYVFRTDLRLRPDPSATPLAISVSAAENYYHSMAVNWERSAMIKARVIAGDKAVGADYLKNMAAWVWRKSRDFAALTDIAAIKNQINRHYDQKPEYKAGFNVKLGHGGIREIEFYAQINQLLHAGRHPELRVTQTLNALDELSSLGFIPPEIEQALRSAYIFLRTLEHRLQMIDDAQTHSIPNSDKDILRIALFTGYESPEKLLFALKEHCETVSQIYDQLMPEENTPEDKNFTGPELAKTLETLSYSDISGAMAIIAGWRQGRYKALNTERAKKLLEKCLPKIVTAFSSTYNPSAALARFDGFVSQLPAGVQLFSLLHSNPSLFKLLARVMGLAPALAETLSKKPQLWDMVLEPHFFLPVEDEAFLQHELENMLSSAYDFQDVLDITRKYVAEQKFRTGIHLLESIASTEEIGAALARIADVVLKALVPRVCTEFARRHGAFPGGGIGILAMGKYGGSELTHTSDLDIIFLYHTKNMDAVSDGEKPLTPSLYFSRLGQNIITAITALTPEGRLFEVDTRLRPSGSQGPLVVTLKTFEEYYTTSAWTWEHMALTRARIILAPEAMKAPLTKAVMNVLTQPRDTNDLLLAVADMREKLFSQFGSTSIWSIKHCRGGMIDMEFICQYLLLKEGAAIPSIFHSNLTKAIKRLETAKVLHKQDATLLLDAQSYEQKIQSILRLCLGSSPKSSDEIAEGLQQVLIDATKAPNFEALEKTLKEKQHKVFNLYKKLIEHPVKATF</sequence>
<dbReference type="InterPro" id="IPR005190">
    <property type="entry name" value="GlnE_rpt_dom"/>
</dbReference>
<keyword evidence="4" id="KW-0067">ATP-binding</keyword>
<keyword evidence="5" id="KW-0460">Magnesium</keyword>
<dbReference type="EC" id="2.7.7.89" evidence="9"/>
<dbReference type="NCBIfam" id="NF008292">
    <property type="entry name" value="PRK11072.1"/>
    <property type="match status" value="1"/>
</dbReference>
<dbReference type="CDD" id="cd05401">
    <property type="entry name" value="NT_GlnE_GlnD_like"/>
    <property type="match status" value="2"/>
</dbReference>
<feature type="domain" description="Glutamate-ammonia ligase adenylyltransferase repeated" evidence="7">
    <location>
        <begin position="43"/>
        <end position="290"/>
    </location>
</feature>
<dbReference type="SUPFAM" id="SSF81593">
    <property type="entry name" value="Nucleotidyltransferase substrate binding subunit/domain"/>
    <property type="match status" value="2"/>
</dbReference>
<dbReference type="InterPro" id="IPR023057">
    <property type="entry name" value="GlnE"/>
</dbReference>
<dbReference type="GO" id="GO:0047388">
    <property type="term" value="F:[glutamine synthetase]-adenylyl-L-tyrosine phosphorylase activity"/>
    <property type="evidence" value="ECO:0007669"/>
    <property type="project" value="UniProtKB-EC"/>
</dbReference>
<proteinExistence type="predicted"/>
<evidence type="ECO:0000259" key="7">
    <source>
        <dbReference type="Pfam" id="PF03710"/>
    </source>
</evidence>
<dbReference type="NCBIfam" id="NF010706">
    <property type="entry name" value="PRK14108.1"/>
    <property type="match status" value="1"/>
</dbReference>
<keyword evidence="6" id="KW-0511">Multifunctional enzyme</keyword>
<gene>
    <name evidence="9" type="ORF">ACFOKA_03440</name>
</gene>
<feature type="domain" description="PII-uridylyltransferase/Glutamine-synthetase adenylyltransferase" evidence="8">
    <location>
        <begin position="312"/>
        <end position="452"/>
    </location>
</feature>
<evidence type="ECO:0000256" key="1">
    <source>
        <dbReference type="ARBA" id="ARBA00022679"/>
    </source>
</evidence>